<evidence type="ECO:0000256" key="4">
    <source>
        <dbReference type="SAM" id="MobiDB-lite"/>
    </source>
</evidence>
<keyword evidence="8" id="KW-1185">Reference proteome</keyword>
<evidence type="ECO:0000256" key="2">
    <source>
        <dbReference type="ARBA" id="ARBA00022741"/>
    </source>
</evidence>
<dbReference type="InterPro" id="IPR045058">
    <property type="entry name" value="GIMA/IAN/Toc"/>
</dbReference>
<reference evidence="7 8" key="1">
    <citation type="submission" date="2024-09" db="EMBL/GenBank/DDBJ databases">
        <title>A chromosome-level genome assembly of Gray's grenadier anchovy, Coilia grayii.</title>
        <authorList>
            <person name="Fu Z."/>
        </authorList>
    </citation>
    <scope>NUCLEOTIDE SEQUENCE [LARGE SCALE GENOMIC DNA]</scope>
    <source>
        <strain evidence="7">G4</strain>
        <tissue evidence="7">Muscle</tissue>
    </source>
</reference>
<comment type="caution">
    <text evidence="7">The sequence shown here is derived from an EMBL/GenBank/DDBJ whole genome shotgun (WGS) entry which is preliminary data.</text>
</comment>
<dbReference type="PANTHER" id="PTHR10903">
    <property type="entry name" value="GTPASE, IMAP FAMILY MEMBER-RELATED"/>
    <property type="match status" value="1"/>
</dbReference>
<protein>
    <recommendedName>
        <fullName evidence="6">AIG1-type G domain-containing protein</fullName>
    </recommendedName>
</protein>
<dbReference type="InterPro" id="IPR027417">
    <property type="entry name" value="P-loop_NTPase"/>
</dbReference>
<feature type="compositionally biased region" description="Basic and acidic residues" evidence="4">
    <location>
        <begin position="230"/>
        <end position="240"/>
    </location>
</feature>
<comment type="similarity">
    <text evidence="1">Belongs to the TRAFAC class TrmE-Era-EngA-EngB-Septin-like GTPase superfamily. AIG1/Toc34/Toc159-like paraseptin GTPase family. IAN subfamily.</text>
</comment>
<dbReference type="PROSITE" id="PS51720">
    <property type="entry name" value="G_AIG1"/>
    <property type="match status" value="1"/>
</dbReference>
<name>A0ABD1JJZ9_9TELE</name>
<keyword evidence="2" id="KW-0547">Nucleotide-binding</keyword>
<dbReference type="FunFam" id="3.40.50.300:FF:000366">
    <property type="entry name" value="GTPase, IMAP family member 2"/>
    <property type="match status" value="1"/>
</dbReference>
<sequence>MNYFVICLTLLEALLSSGNHSSGELRIVLLGKSGAGKSATGNTILGREAFTEDLTFESVTSSSSKESGVVAGKNITVVDTPGLFDTSKTAEELKGEIEKCVNLSLPGPHAFLLVVRLGVRFTQEESNAVRWIQENFSQRASRFTMVLFTHADQLNGNPVTSVLNKGLQALLDSCGGRYHAFNNAEKTDQTQVKELLEKIGAMVKSNGGEYYTNRMYQEAQKKMREEEEKRRQEEERKRQEEEEEIREDERKKMDFEEKLEKMKSRCPSVLTFMGTFLGKPTSPVREIARIVLGYTIAQTLCDCTLCRVF</sequence>
<gene>
    <name evidence="7" type="ORF">ACEWY4_017357</name>
</gene>
<feature type="domain" description="AIG1-type G" evidence="6">
    <location>
        <begin position="22"/>
        <end position="220"/>
    </location>
</feature>
<evidence type="ECO:0000256" key="1">
    <source>
        <dbReference type="ARBA" id="ARBA00008535"/>
    </source>
</evidence>
<dbReference type="Pfam" id="PF04548">
    <property type="entry name" value="AIG1"/>
    <property type="match status" value="1"/>
</dbReference>
<accession>A0ABD1JJZ9</accession>
<evidence type="ECO:0000313" key="7">
    <source>
        <dbReference type="EMBL" id="KAL2086298.1"/>
    </source>
</evidence>
<organism evidence="7 8">
    <name type="scientific">Coilia grayii</name>
    <name type="common">Gray's grenadier anchovy</name>
    <dbReference type="NCBI Taxonomy" id="363190"/>
    <lineage>
        <taxon>Eukaryota</taxon>
        <taxon>Metazoa</taxon>
        <taxon>Chordata</taxon>
        <taxon>Craniata</taxon>
        <taxon>Vertebrata</taxon>
        <taxon>Euteleostomi</taxon>
        <taxon>Actinopterygii</taxon>
        <taxon>Neopterygii</taxon>
        <taxon>Teleostei</taxon>
        <taxon>Clupei</taxon>
        <taxon>Clupeiformes</taxon>
        <taxon>Clupeoidei</taxon>
        <taxon>Engraulidae</taxon>
        <taxon>Coilinae</taxon>
        <taxon>Coilia</taxon>
    </lineage>
</organism>
<evidence type="ECO:0000259" key="6">
    <source>
        <dbReference type="PROSITE" id="PS51720"/>
    </source>
</evidence>
<dbReference type="Proteomes" id="UP001591681">
    <property type="component" value="Unassembled WGS sequence"/>
</dbReference>
<dbReference type="EMBL" id="JBHFQA010000015">
    <property type="protein sequence ID" value="KAL2086298.1"/>
    <property type="molecule type" value="Genomic_DNA"/>
</dbReference>
<feature type="region of interest" description="Disordered" evidence="4">
    <location>
        <begin position="230"/>
        <end position="250"/>
    </location>
</feature>
<dbReference type="PANTHER" id="PTHR10903:SF112">
    <property type="entry name" value="SI:CH211-113E8.5"/>
    <property type="match status" value="1"/>
</dbReference>
<keyword evidence="5" id="KW-0732">Signal</keyword>
<dbReference type="GO" id="GO:0005525">
    <property type="term" value="F:GTP binding"/>
    <property type="evidence" value="ECO:0007669"/>
    <property type="project" value="UniProtKB-KW"/>
</dbReference>
<proteinExistence type="inferred from homology"/>
<dbReference type="Gene3D" id="3.40.50.300">
    <property type="entry name" value="P-loop containing nucleotide triphosphate hydrolases"/>
    <property type="match status" value="1"/>
</dbReference>
<dbReference type="CDD" id="cd01852">
    <property type="entry name" value="AIG1"/>
    <property type="match status" value="1"/>
</dbReference>
<dbReference type="AlphaFoldDB" id="A0ABD1JJZ9"/>
<dbReference type="SUPFAM" id="SSF52540">
    <property type="entry name" value="P-loop containing nucleoside triphosphate hydrolases"/>
    <property type="match status" value="1"/>
</dbReference>
<feature type="signal peptide" evidence="5">
    <location>
        <begin position="1"/>
        <end position="18"/>
    </location>
</feature>
<dbReference type="InterPro" id="IPR006703">
    <property type="entry name" value="G_AIG1"/>
</dbReference>
<evidence type="ECO:0000256" key="3">
    <source>
        <dbReference type="ARBA" id="ARBA00023134"/>
    </source>
</evidence>
<evidence type="ECO:0000256" key="5">
    <source>
        <dbReference type="SAM" id="SignalP"/>
    </source>
</evidence>
<evidence type="ECO:0000313" key="8">
    <source>
        <dbReference type="Proteomes" id="UP001591681"/>
    </source>
</evidence>
<feature type="chain" id="PRO_5044875356" description="AIG1-type G domain-containing protein" evidence="5">
    <location>
        <begin position="19"/>
        <end position="309"/>
    </location>
</feature>
<keyword evidence="3" id="KW-0342">GTP-binding</keyword>